<dbReference type="Gene3D" id="3.30.200.20">
    <property type="entry name" value="Phosphorylase Kinase, domain 1"/>
    <property type="match status" value="1"/>
</dbReference>
<feature type="region of interest" description="Disordered" evidence="11">
    <location>
        <begin position="506"/>
        <end position="679"/>
    </location>
</feature>
<evidence type="ECO:0000259" key="13">
    <source>
        <dbReference type="PROSITE" id="PS50011"/>
    </source>
</evidence>
<reference evidence="14" key="1">
    <citation type="submission" date="2011-04" db="EMBL/GenBank/DDBJ databases">
        <title>Evolution of plant cell wall degrading machinery underlies the functional diversity of forest fungi.</title>
        <authorList>
            <consortium name="US DOE Joint Genome Institute (JGI-PGF)"/>
            <person name="Eastwood D.C."/>
            <person name="Floudas D."/>
            <person name="Binder M."/>
            <person name="Majcherczyk A."/>
            <person name="Schneider P."/>
            <person name="Aerts A."/>
            <person name="Asiegbu F.O."/>
            <person name="Baker S.E."/>
            <person name="Barry K."/>
            <person name="Bendiksby M."/>
            <person name="Blumentritt M."/>
            <person name="Coutinho P.M."/>
            <person name="Cullen D."/>
            <person name="Cullen D."/>
            <person name="Gathman A."/>
            <person name="Goodell B."/>
            <person name="Henrissat B."/>
            <person name="Ihrmark K."/>
            <person name="Kauserud H."/>
            <person name="Kohler A."/>
            <person name="LaButti K."/>
            <person name="Lapidus A."/>
            <person name="Lavin J.L."/>
            <person name="Lee Y.-H."/>
            <person name="Lindquist E."/>
            <person name="Lilly W."/>
            <person name="Lucas S."/>
            <person name="Morin E."/>
            <person name="Murat C."/>
            <person name="Oguiza J.A."/>
            <person name="Park J."/>
            <person name="Pisabarro A.G."/>
            <person name="Riley R."/>
            <person name="Rosling A."/>
            <person name="Salamov A."/>
            <person name="Schmidt O."/>
            <person name="Schmutz J."/>
            <person name="Skrede I."/>
            <person name="Stenlid J."/>
            <person name="Wiebenga A."/>
            <person name="Xie X."/>
            <person name="Kues U."/>
            <person name="Hibbett D.S."/>
            <person name="Hoffmeister D."/>
            <person name="Hogberg N."/>
            <person name="Martin F."/>
            <person name="Grigoriev I.V."/>
            <person name="Watkinson S.C."/>
        </authorList>
    </citation>
    <scope>NUCLEOTIDE SEQUENCE</scope>
    <source>
        <strain evidence="14">S7.9</strain>
    </source>
</reference>
<keyword evidence="4 8" id="KW-0547">Nucleotide-binding</keyword>
<dbReference type="Gene3D" id="2.60.200.20">
    <property type="match status" value="1"/>
</dbReference>
<evidence type="ECO:0000256" key="9">
    <source>
        <dbReference type="PIRSR" id="PIRSR630616-3"/>
    </source>
</evidence>
<comment type="similarity">
    <text evidence="1">Belongs to the protein kinase superfamily. CAMK Ser/Thr protein kinase family. CHEK2 subfamily.</text>
</comment>
<feature type="compositionally biased region" description="Low complexity" evidence="11">
    <location>
        <begin position="620"/>
        <end position="633"/>
    </location>
</feature>
<dbReference type="Pfam" id="PF00498">
    <property type="entry name" value="FHA"/>
    <property type="match status" value="1"/>
</dbReference>
<evidence type="ECO:0000259" key="12">
    <source>
        <dbReference type="PROSITE" id="PS50006"/>
    </source>
</evidence>
<dbReference type="PROSITE" id="PS50011">
    <property type="entry name" value="PROTEIN_KINASE_DOM"/>
    <property type="match status" value="1"/>
</dbReference>
<evidence type="ECO:0000256" key="11">
    <source>
        <dbReference type="SAM" id="MobiDB-lite"/>
    </source>
</evidence>
<dbReference type="GO" id="GO:0005524">
    <property type="term" value="F:ATP binding"/>
    <property type="evidence" value="ECO:0007669"/>
    <property type="project" value="UniProtKB-UniRule"/>
</dbReference>
<dbReference type="InterPro" id="IPR000719">
    <property type="entry name" value="Prot_kinase_dom"/>
</dbReference>
<dbReference type="InterPro" id="IPR000253">
    <property type="entry name" value="FHA_dom"/>
</dbReference>
<proteinExistence type="inferred from homology"/>
<evidence type="ECO:0000313" key="14">
    <source>
        <dbReference type="EMBL" id="EGO25978.1"/>
    </source>
</evidence>
<dbReference type="Proteomes" id="UP000008064">
    <property type="component" value="Unassembled WGS sequence"/>
</dbReference>
<accession>F8NV23</accession>
<dbReference type="CDD" id="cd00060">
    <property type="entry name" value="FHA"/>
    <property type="match status" value="1"/>
</dbReference>
<feature type="region of interest" description="Disordered" evidence="11">
    <location>
        <begin position="1"/>
        <end position="36"/>
    </location>
</feature>
<feature type="domain" description="FHA" evidence="12">
    <location>
        <begin position="66"/>
        <end position="119"/>
    </location>
</feature>
<dbReference type="EMBL" id="GL945433">
    <property type="protein sequence ID" value="EGO25978.1"/>
    <property type="molecule type" value="Genomic_DNA"/>
</dbReference>
<evidence type="ECO:0000256" key="10">
    <source>
        <dbReference type="PROSITE-ProRule" id="PRU10141"/>
    </source>
</evidence>
<dbReference type="InterPro" id="IPR017441">
    <property type="entry name" value="Protein_kinase_ATP_BS"/>
</dbReference>
<dbReference type="PANTHER" id="PTHR24350">
    <property type="entry name" value="SERINE/THREONINE-PROTEIN KINASE IAL-RELATED"/>
    <property type="match status" value="1"/>
</dbReference>
<feature type="binding site" evidence="8 10">
    <location>
        <position position="197"/>
    </location>
    <ligand>
        <name>ATP</name>
        <dbReference type="ChEBI" id="CHEBI:30616"/>
    </ligand>
</feature>
<dbReference type="SUPFAM" id="SSF56112">
    <property type="entry name" value="Protein kinase-like (PK-like)"/>
    <property type="match status" value="1"/>
</dbReference>
<keyword evidence="2" id="KW-0723">Serine/threonine-protein kinase</keyword>
<evidence type="ECO:0000256" key="4">
    <source>
        <dbReference type="ARBA" id="ARBA00022741"/>
    </source>
</evidence>
<dbReference type="InterPro" id="IPR011009">
    <property type="entry name" value="Kinase-like_dom_sf"/>
</dbReference>
<feature type="active site" description="Proton acceptor" evidence="7">
    <location>
        <position position="301"/>
    </location>
</feature>
<sequence>MMQPPAQLPQDESIMEDGTDGQATQSTQAASQPTNSNDINAHLWGFLQPCSSSLRRIDFWKLSPTVTLGRGPDNDVVFPGAKVSNKHCRLMWDGKEDKQSSVTILDTSSNGTYINGVKIGREKTGILKEGNEIAFGSPQPQTDPLEDYRFIYRHTAAGPPAGGLHAFYDIGHELGKGSFATVMKAVSRSTGQWYAIKMIQENKIRRATAGDPNASNVQRASAFAREISILEKLNHQNICQLKEVFFEDANINLVLEFVDGGDLLDYILKNNGLNEPMSRHITYQIADALAYIHSKGIAHRDLKPENVLLTSHDPPIVKVADFGLAKVVDSLTFLKTMCGTPSYLAPEVVTQQNQEGYDHLVDSWSVGVIVFSMLTTSSPFLEDERQQDIKIRIAERTIDWNTLNQCGISAQAQDFIRCLLDYNPRTRMSLSDARKHPWLKDVHHALPVDQARDIQQMPSVCSLPGDESSILSSVPDDFEDEVMAQDKPVSLVQAVVNQNFEHLQLSQEGGRGRLQRRSHVMSQAAENENGNGNGSGPVIAEPSWQMIASQEAADQNGAGPSTVAGNKRKHMTNSDALTPDGEVRSSPLNDGSNTARKKGKNSSDSDSSPKTRGAAKANRGRGVAAPAPAGATRGRARLRDAAAGMKVQEEHYSDEEEAAPAQKPRRSTRNNSPQKAARK</sequence>
<dbReference type="InterPro" id="IPR030616">
    <property type="entry name" value="Aur-like"/>
</dbReference>
<feature type="compositionally biased region" description="Low complexity" evidence="11">
    <location>
        <begin position="20"/>
        <end position="32"/>
    </location>
</feature>
<dbReference type="PROSITE" id="PS00107">
    <property type="entry name" value="PROTEIN_KINASE_ATP"/>
    <property type="match status" value="1"/>
</dbReference>
<dbReference type="CDD" id="cd05117">
    <property type="entry name" value="STKc_CAMK"/>
    <property type="match status" value="1"/>
</dbReference>
<keyword evidence="3" id="KW-0808">Transferase</keyword>
<feature type="domain" description="Protein kinase" evidence="13">
    <location>
        <begin position="168"/>
        <end position="439"/>
    </location>
</feature>
<dbReference type="PROSITE" id="PS00108">
    <property type="entry name" value="PROTEIN_KINASE_ST"/>
    <property type="match status" value="1"/>
</dbReference>
<dbReference type="OrthoDB" id="10252171at2759"/>
<evidence type="ECO:0000256" key="3">
    <source>
        <dbReference type="ARBA" id="ARBA00022679"/>
    </source>
</evidence>
<dbReference type="InterPro" id="IPR008271">
    <property type="entry name" value="Ser/Thr_kinase_AS"/>
</dbReference>
<dbReference type="HOGENOM" id="CLU_000288_63_47_1"/>
<dbReference type="Pfam" id="PF00069">
    <property type="entry name" value="Pkinase"/>
    <property type="match status" value="1"/>
</dbReference>
<evidence type="ECO:0000256" key="6">
    <source>
        <dbReference type="ARBA" id="ARBA00022840"/>
    </source>
</evidence>
<feature type="compositionally biased region" description="Polar residues" evidence="11">
    <location>
        <begin position="669"/>
        <end position="679"/>
    </location>
</feature>
<dbReference type="FunFam" id="1.10.510.10:FF:000571">
    <property type="entry name" value="Maternal embryonic leucine zipper kinase"/>
    <property type="match status" value="1"/>
</dbReference>
<feature type="cross-link" description="Glycyl lysine isopeptide (Lys-Gly) (interchain with G-Cter in SUMO2)" evidence="9">
    <location>
        <position position="303"/>
    </location>
</feature>
<dbReference type="SMART" id="SM00220">
    <property type="entry name" value="S_TKc"/>
    <property type="match status" value="1"/>
</dbReference>
<name>F8NV23_SERL9</name>
<evidence type="ECO:0000256" key="2">
    <source>
        <dbReference type="ARBA" id="ARBA00022527"/>
    </source>
</evidence>
<organism>
    <name type="scientific">Serpula lacrymans var. lacrymans (strain S7.9)</name>
    <name type="common">Dry rot fungus</name>
    <dbReference type="NCBI Taxonomy" id="578457"/>
    <lineage>
        <taxon>Eukaryota</taxon>
        <taxon>Fungi</taxon>
        <taxon>Dikarya</taxon>
        <taxon>Basidiomycota</taxon>
        <taxon>Agaricomycotina</taxon>
        <taxon>Agaricomycetes</taxon>
        <taxon>Agaricomycetidae</taxon>
        <taxon>Boletales</taxon>
        <taxon>Coniophorineae</taxon>
        <taxon>Serpulaceae</taxon>
        <taxon>Serpula</taxon>
    </lineage>
</organism>
<dbReference type="AlphaFoldDB" id="F8NV23"/>
<dbReference type="Gene3D" id="1.10.510.10">
    <property type="entry name" value="Transferase(Phosphotransferase) domain 1"/>
    <property type="match status" value="1"/>
</dbReference>
<evidence type="ECO:0000256" key="7">
    <source>
        <dbReference type="PIRSR" id="PIRSR630616-1"/>
    </source>
</evidence>
<dbReference type="SMART" id="SM00240">
    <property type="entry name" value="FHA"/>
    <property type="match status" value="1"/>
</dbReference>
<dbReference type="GeneID" id="18813372"/>
<dbReference type="RefSeq" id="XP_007318100.1">
    <property type="nucleotide sequence ID" value="XM_007318038.1"/>
</dbReference>
<dbReference type="GO" id="GO:0004674">
    <property type="term" value="F:protein serine/threonine kinase activity"/>
    <property type="evidence" value="ECO:0007669"/>
    <property type="project" value="UniProtKB-KW"/>
</dbReference>
<evidence type="ECO:0000256" key="1">
    <source>
        <dbReference type="ARBA" id="ARBA00005575"/>
    </source>
</evidence>
<keyword evidence="6 8" id="KW-0067">ATP-binding</keyword>
<dbReference type="SUPFAM" id="SSF49879">
    <property type="entry name" value="SMAD/FHA domain"/>
    <property type="match status" value="1"/>
</dbReference>
<feature type="binding site" evidence="8">
    <location>
        <begin position="305"/>
        <end position="306"/>
    </location>
    <ligand>
        <name>ATP</name>
        <dbReference type="ChEBI" id="CHEBI:30616"/>
    </ligand>
</feature>
<dbReference type="PROSITE" id="PS50006">
    <property type="entry name" value="FHA_DOMAIN"/>
    <property type="match status" value="1"/>
</dbReference>
<protein>
    <submittedName>
        <fullName evidence="14">Uncharacterized protein</fullName>
    </submittedName>
</protein>
<gene>
    <name evidence="14" type="ORF">SERLADRAFT_415321</name>
</gene>
<keyword evidence="5" id="KW-0418">Kinase</keyword>
<evidence type="ECO:0000256" key="8">
    <source>
        <dbReference type="PIRSR" id="PIRSR630616-2"/>
    </source>
</evidence>
<feature type="binding site" evidence="8">
    <location>
        <position position="321"/>
    </location>
    <ligand>
        <name>ATP</name>
        <dbReference type="ChEBI" id="CHEBI:30616"/>
    </ligand>
</feature>
<evidence type="ECO:0000256" key="5">
    <source>
        <dbReference type="ARBA" id="ARBA00022777"/>
    </source>
</evidence>
<dbReference type="KEGG" id="sla:SERLADRAFT_415321"/>
<dbReference type="InterPro" id="IPR008984">
    <property type="entry name" value="SMAD_FHA_dom_sf"/>
</dbReference>